<dbReference type="InterPro" id="IPR020904">
    <property type="entry name" value="Sc_DH/Rdtase_CS"/>
</dbReference>
<dbReference type="GO" id="GO:0030497">
    <property type="term" value="P:fatty acid elongation"/>
    <property type="evidence" value="ECO:0007669"/>
    <property type="project" value="TreeGrafter"/>
</dbReference>
<comment type="caution">
    <text evidence="4">The sequence shown here is derived from an EMBL/GenBank/DDBJ whole genome shotgun (WGS) entry which is preliminary data.</text>
</comment>
<comment type="similarity">
    <text evidence="1">Belongs to the short-chain dehydrogenases/reductases (SDR) family.</text>
</comment>
<evidence type="ECO:0000256" key="2">
    <source>
        <dbReference type="ARBA" id="ARBA00023002"/>
    </source>
</evidence>
<dbReference type="SMART" id="SM00822">
    <property type="entry name" value="PKS_KR"/>
    <property type="match status" value="1"/>
</dbReference>
<dbReference type="InterPro" id="IPR057326">
    <property type="entry name" value="KR_dom"/>
</dbReference>
<dbReference type="PRINTS" id="PR00080">
    <property type="entry name" value="SDRFAMILY"/>
</dbReference>
<dbReference type="InterPro" id="IPR036291">
    <property type="entry name" value="NAD(P)-bd_dom_sf"/>
</dbReference>
<name>A0A2P8I012_SACCR</name>
<evidence type="ECO:0000313" key="4">
    <source>
        <dbReference type="EMBL" id="PSL51810.1"/>
    </source>
</evidence>
<dbReference type="PROSITE" id="PS00061">
    <property type="entry name" value="ADH_SHORT"/>
    <property type="match status" value="1"/>
</dbReference>
<sequence length="233" mass="24213">MTRSVLVVGANRGIGEAVAREFVRAGDRVAGTHRGSGVAVDGVFGVKLDLVDAGRVADAVAEVTAHQGAPEVVVLNAGLTRDGLLARMPEEHYREIIEVTQLGTFRVVQRVLPAMAKARTGSIVLVSSASARAGSPGQANYAAAKAALEGFARSVALEYGRRGVRINVVAPGPVDTDMVAVLTDEQRQALIDQVPLGRLARPEEVAEVVRWVAGSTYVTGATIPVTGGGALGW</sequence>
<dbReference type="InterPro" id="IPR002347">
    <property type="entry name" value="SDR_fam"/>
</dbReference>
<dbReference type="PRINTS" id="PR00081">
    <property type="entry name" value="GDHRDH"/>
</dbReference>
<dbReference type="Pfam" id="PF13561">
    <property type="entry name" value="adh_short_C2"/>
    <property type="match status" value="1"/>
</dbReference>
<reference evidence="4 5" key="1">
    <citation type="submission" date="2018-03" db="EMBL/GenBank/DDBJ databases">
        <title>Genomic Encyclopedia of Type Strains, Phase III (KMG-III): the genomes of soil and plant-associated and newly described type strains.</title>
        <authorList>
            <person name="Whitman W."/>
        </authorList>
    </citation>
    <scope>NUCLEOTIDE SEQUENCE [LARGE SCALE GENOMIC DNA]</scope>
    <source>
        <strain evidence="4 5">CGMCC 4.7097</strain>
    </source>
</reference>
<protein>
    <submittedName>
        <fullName evidence="4">3-oxoacyl-[acyl-carrier-protein] reductase /acetoacetyl-CoA reductase</fullName>
    </submittedName>
</protein>
<dbReference type="Gene3D" id="3.40.50.720">
    <property type="entry name" value="NAD(P)-binding Rossmann-like Domain"/>
    <property type="match status" value="1"/>
</dbReference>
<dbReference type="Proteomes" id="UP000241118">
    <property type="component" value="Unassembled WGS sequence"/>
</dbReference>
<feature type="domain" description="Ketoreductase" evidence="3">
    <location>
        <begin position="3"/>
        <end position="177"/>
    </location>
</feature>
<organism evidence="4 5">
    <name type="scientific">Saccharothrix carnea</name>
    <dbReference type="NCBI Taxonomy" id="1280637"/>
    <lineage>
        <taxon>Bacteria</taxon>
        <taxon>Bacillati</taxon>
        <taxon>Actinomycetota</taxon>
        <taxon>Actinomycetes</taxon>
        <taxon>Pseudonocardiales</taxon>
        <taxon>Pseudonocardiaceae</taxon>
        <taxon>Saccharothrix</taxon>
    </lineage>
</organism>
<evidence type="ECO:0000256" key="1">
    <source>
        <dbReference type="ARBA" id="ARBA00006484"/>
    </source>
</evidence>
<proteinExistence type="inferred from homology"/>
<dbReference type="PANTHER" id="PTHR42760:SF135">
    <property type="entry name" value="BLL7886 PROTEIN"/>
    <property type="match status" value="1"/>
</dbReference>
<dbReference type="OrthoDB" id="9792003at2"/>
<dbReference type="RefSeq" id="WP_106619473.1">
    <property type="nucleotide sequence ID" value="NZ_PYAX01000017.1"/>
</dbReference>
<dbReference type="SUPFAM" id="SSF51735">
    <property type="entry name" value="NAD(P)-binding Rossmann-fold domains"/>
    <property type="match status" value="1"/>
</dbReference>
<gene>
    <name evidence="4" type="ORF">B0I31_1174</name>
</gene>
<evidence type="ECO:0000313" key="5">
    <source>
        <dbReference type="Proteomes" id="UP000241118"/>
    </source>
</evidence>
<keyword evidence="5" id="KW-1185">Reference proteome</keyword>
<evidence type="ECO:0000259" key="3">
    <source>
        <dbReference type="SMART" id="SM00822"/>
    </source>
</evidence>
<keyword evidence="2" id="KW-0560">Oxidoreductase</keyword>
<accession>A0A2P8I012</accession>
<dbReference type="PANTHER" id="PTHR42760">
    <property type="entry name" value="SHORT-CHAIN DEHYDROGENASES/REDUCTASES FAMILY MEMBER"/>
    <property type="match status" value="1"/>
</dbReference>
<dbReference type="FunFam" id="3.40.50.720:FF:000173">
    <property type="entry name" value="3-oxoacyl-[acyl-carrier protein] reductase"/>
    <property type="match status" value="1"/>
</dbReference>
<dbReference type="AlphaFoldDB" id="A0A2P8I012"/>
<dbReference type="EMBL" id="PYAX01000017">
    <property type="protein sequence ID" value="PSL51810.1"/>
    <property type="molecule type" value="Genomic_DNA"/>
</dbReference>
<dbReference type="GO" id="GO:0016616">
    <property type="term" value="F:oxidoreductase activity, acting on the CH-OH group of donors, NAD or NADP as acceptor"/>
    <property type="evidence" value="ECO:0007669"/>
    <property type="project" value="UniProtKB-ARBA"/>
</dbReference>